<dbReference type="InterPro" id="IPR020845">
    <property type="entry name" value="AMP-binding_CS"/>
</dbReference>
<dbReference type="RefSeq" id="WP_379509957.1">
    <property type="nucleotide sequence ID" value="NZ_JBHRTQ010000007.1"/>
</dbReference>
<feature type="domain" description="AMP-binding enzyme C-terminal" evidence="2">
    <location>
        <begin position="415"/>
        <end position="493"/>
    </location>
</feature>
<evidence type="ECO:0000313" key="3">
    <source>
        <dbReference type="EMBL" id="MFC3174054.1"/>
    </source>
</evidence>
<accession>A0ABV7IP63</accession>
<dbReference type="Pfam" id="PF13193">
    <property type="entry name" value="AMP-binding_C"/>
    <property type="match status" value="1"/>
</dbReference>
<dbReference type="Gene3D" id="3.40.50.12780">
    <property type="entry name" value="N-terminal domain of ligase-like"/>
    <property type="match status" value="1"/>
</dbReference>
<keyword evidence="4" id="KW-1185">Reference proteome</keyword>
<protein>
    <submittedName>
        <fullName evidence="3">Acyl-CoA synthetase</fullName>
    </submittedName>
</protein>
<reference evidence="4" key="1">
    <citation type="journal article" date="2019" name="Int. J. Syst. Evol. Microbiol.">
        <title>The Global Catalogue of Microorganisms (GCM) 10K type strain sequencing project: providing services to taxonomists for standard genome sequencing and annotation.</title>
        <authorList>
            <consortium name="The Broad Institute Genomics Platform"/>
            <consortium name="The Broad Institute Genome Sequencing Center for Infectious Disease"/>
            <person name="Wu L."/>
            <person name="Ma J."/>
        </authorList>
    </citation>
    <scope>NUCLEOTIDE SEQUENCE [LARGE SCALE GENOMIC DNA]</scope>
    <source>
        <strain evidence="4">KCTC 42984</strain>
    </source>
</reference>
<evidence type="ECO:0000313" key="4">
    <source>
        <dbReference type="Proteomes" id="UP001595604"/>
    </source>
</evidence>
<dbReference type="PROSITE" id="PS00455">
    <property type="entry name" value="AMP_BINDING"/>
    <property type="match status" value="1"/>
</dbReference>
<organism evidence="3 4">
    <name type="scientific">Novosphingobium bradum</name>
    <dbReference type="NCBI Taxonomy" id="1737444"/>
    <lineage>
        <taxon>Bacteria</taxon>
        <taxon>Pseudomonadati</taxon>
        <taxon>Pseudomonadota</taxon>
        <taxon>Alphaproteobacteria</taxon>
        <taxon>Sphingomonadales</taxon>
        <taxon>Sphingomonadaceae</taxon>
        <taxon>Novosphingobium</taxon>
    </lineage>
</organism>
<comment type="caution">
    <text evidence="3">The sequence shown here is derived from an EMBL/GenBank/DDBJ whole genome shotgun (WGS) entry which is preliminary data.</text>
</comment>
<dbReference type="InterPro" id="IPR025110">
    <property type="entry name" value="AMP-bd_C"/>
</dbReference>
<sequence>MHPRDYAAITPDHPAVIMAGSGETMSYGQLESQANRIAHWLRAQGIERGDTIAVLMENCPEFLAICWAAQRSGLYWTCISPRLLPSEVLYIASDCAARIVFCSQTTAPLLAELVQAGLPVALVAARGSVDGMIDLPSALADLPDWPMANETQGTDLLYSSGTTGRPKGIRRPMPDGPIDQPPNLVRLMTSYFCISKGCRYLCPAPLYHAGPLRWSMGIQMLGGTVVVMEKFDPEQALALIERHGIEAGQFVPTHFTRILKLAPEIRARHDLSSLRSVVHAAAPCPAEIKRAMIDWLGPVVYEYYSSTEGNGLCAINSAEWLAHPGSVGRAFVGKLHICDEAGEPVDSGVTGQVYFEGGWPLSYHDDPEKTAASHNRHGWSTIGDIGWADAEGYLHLTDRKDYMIISGGVNIYPQEVEDRLIAHPRVHDAAIIGRPDADLGERVVAFVQPIESPDDETAFAAELAAYLKSQVSSVKVPREFVFVTELPRSETGKLNKRLLS</sequence>
<evidence type="ECO:0000259" key="1">
    <source>
        <dbReference type="Pfam" id="PF00501"/>
    </source>
</evidence>
<evidence type="ECO:0000259" key="2">
    <source>
        <dbReference type="Pfam" id="PF13193"/>
    </source>
</evidence>
<name>A0ABV7IP63_9SPHN</name>
<dbReference type="InterPro" id="IPR050237">
    <property type="entry name" value="ATP-dep_AMP-bd_enzyme"/>
</dbReference>
<dbReference type="InterPro" id="IPR042099">
    <property type="entry name" value="ANL_N_sf"/>
</dbReference>
<dbReference type="Pfam" id="PF00501">
    <property type="entry name" value="AMP-binding"/>
    <property type="match status" value="1"/>
</dbReference>
<dbReference type="Proteomes" id="UP001595604">
    <property type="component" value="Unassembled WGS sequence"/>
</dbReference>
<proteinExistence type="predicted"/>
<dbReference type="SUPFAM" id="SSF56801">
    <property type="entry name" value="Acetyl-CoA synthetase-like"/>
    <property type="match status" value="1"/>
</dbReference>
<feature type="domain" description="AMP-dependent synthetase/ligase" evidence="1">
    <location>
        <begin position="7"/>
        <end position="357"/>
    </location>
</feature>
<dbReference type="Gene3D" id="3.30.300.30">
    <property type="match status" value="1"/>
</dbReference>
<dbReference type="InterPro" id="IPR000873">
    <property type="entry name" value="AMP-dep_synth/lig_dom"/>
</dbReference>
<dbReference type="PANTHER" id="PTHR43767">
    <property type="entry name" value="LONG-CHAIN-FATTY-ACID--COA LIGASE"/>
    <property type="match status" value="1"/>
</dbReference>
<dbReference type="PANTHER" id="PTHR43767:SF1">
    <property type="entry name" value="NONRIBOSOMAL PEPTIDE SYNTHASE PES1 (EUROFUNG)-RELATED"/>
    <property type="match status" value="1"/>
</dbReference>
<dbReference type="InterPro" id="IPR045851">
    <property type="entry name" value="AMP-bd_C_sf"/>
</dbReference>
<gene>
    <name evidence="3" type="ORF">ACFOD9_07320</name>
</gene>
<dbReference type="EMBL" id="JBHRTQ010000007">
    <property type="protein sequence ID" value="MFC3174054.1"/>
    <property type="molecule type" value="Genomic_DNA"/>
</dbReference>